<evidence type="ECO:0000313" key="8">
    <source>
        <dbReference type="Proteomes" id="UP000518266"/>
    </source>
</evidence>
<comment type="caution">
    <text evidence="7">The sequence shown here is derived from an EMBL/GenBank/DDBJ whole genome shotgun (WGS) entry which is preliminary data.</text>
</comment>
<keyword evidence="2 6" id="KW-0812">Transmembrane</keyword>
<dbReference type="GO" id="GO:0031966">
    <property type="term" value="C:mitochondrial membrane"/>
    <property type="evidence" value="ECO:0007669"/>
    <property type="project" value="UniProtKB-SubCell"/>
</dbReference>
<evidence type="ECO:0000256" key="5">
    <source>
        <dbReference type="ARBA" id="ARBA00023136"/>
    </source>
</evidence>
<evidence type="ECO:0008006" key="9">
    <source>
        <dbReference type="Google" id="ProtNLM"/>
    </source>
</evidence>
<dbReference type="Proteomes" id="UP000518266">
    <property type="component" value="Unassembled WGS sequence"/>
</dbReference>
<dbReference type="EMBL" id="JAAKFY010000006">
    <property type="protein sequence ID" value="KAF3856614.1"/>
    <property type="molecule type" value="Genomic_DNA"/>
</dbReference>
<keyword evidence="4" id="KW-0496">Mitochondrion</keyword>
<evidence type="ECO:0000313" key="7">
    <source>
        <dbReference type="EMBL" id="KAF3856614.1"/>
    </source>
</evidence>
<protein>
    <recommendedName>
        <fullName evidence="9">Cytochrome c oxidase assembly protein COX14</fullName>
    </recommendedName>
</protein>
<dbReference type="PANTHER" id="PTHR36684">
    <property type="entry name" value="CYTOCHROME C OXIDASE ASSEMBLY PROTEIN COX14"/>
    <property type="match status" value="1"/>
</dbReference>
<dbReference type="InterPro" id="IPR029208">
    <property type="entry name" value="COX14"/>
</dbReference>
<evidence type="ECO:0000256" key="3">
    <source>
        <dbReference type="ARBA" id="ARBA00022989"/>
    </source>
</evidence>
<dbReference type="PANTHER" id="PTHR36684:SF1">
    <property type="entry name" value="CYTOCHROME C OXIDASE ASSEMBLY PROTEIN COX14"/>
    <property type="match status" value="1"/>
</dbReference>
<evidence type="ECO:0000256" key="2">
    <source>
        <dbReference type="ARBA" id="ARBA00022692"/>
    </source>
</evidence>
<sequence>MSFRILRKRRLVSLGANFTCLCADIKDNCDFTTCDLILNMVSGKRIADFGYRTFTASMMLLSVYGGYMCVMRGYRFVQKQKQLKLAAENQEELLNE</sequence>
<dbReference type="Pfam" id="PF14880">
    <property type="entry name" value="COX14"/>
    <property type="match status" value="1"/>
</dbReference>
<organism evidence="7 8">
    <name type="scientific">Dissostichus mawsoni</name>
    <name type="common">Antarctic cod</name>
    <dbReference type="NCBI Taxonomy" id="36200"/>
    <lineage>
        <taxon>Eukaryota</taxon>
        <taxon>Metazoa</taxon>
        <taxon>Chordata</taxon>
        <taxon>Craniata</taxon>
        <taxon>Vertebrata</taxon>
        <taxon>Euteleostomi</taxon>
        <taxon>Actinopterygii</taxon>
        <taxon>Neopterygii</taxon>
        <taxon>Teleostei</taxon>
        <taxon>Neoteleostei</taxon>
        <taxon>Acanthomorphata</taxon>
        <taxon>Eupercaria</taxon>
        <taxon>Perciformes</taxon>
        <taxon>Notothenioidei</taxon>
        <taxon>Nototheniidae</taxon>
        <taxon>Dissostichus</taxon>
    </lineage>
</organism>
<accession>A0A7J5Z496</accession>
<feature type="transmembrane region" description="Helical" evidence="6">
    <location>
        <begin position="49"/>
        <end position="70"/>
    </location>
</feature>
<comment type="subcellular location">
    <subcellularLocation>
        <location evidence="1">Mitochondrion membrane</location>
        <topology evidence="1">Single-pass membrane protein</topology>
    </subcellularLocation>
</comment>
<gene>
    <name evidence="7" type="ORF">F7725_017337</name>
</gene>
<keyword evidence="8" id="KW-1185">Reference proteome</keyword>
<reference evidence="7 8" key="1">
    <citation type="submission" date="2020-03" db="EMBL/GenBank/DDBJ databases">
        <title>Dissostichus mawsoni Genome sequencing and assembly.</title>
        <authorList>
            <person name="Park H."/>
        </authorList>
    </citation>
    <scope>NUCLEOTIDE SEQUENCE [LARGE SCALE GENOMIC DNA]</scope>
    <source>
        <strain evidence="7">DM0001</strain>
        <tissue evidence="7">Muscle</tissue>
    </source>
</reference>
<name>A0A7J5Z496_DISMA</name>
<dbReference type="AlphaFoldDB" id="A0A7J5Z496"/>
<evidence type="ECO:0000256" key="6">
    <source>
        <dbReference type="SAM" id="Phobius"/>
    </source>
</evidence>
<keyword evidence="5 6" id="KW-0472">Membrane</keyword>
<dbReference type="OrthoDB" id="9928108at2759"/>
<evidence type="ECO:0000256" key="1">
    <source>
        <dbReference type="ARBA" id="ARBA00004304"/>
    </source>
</evidence>
<evidence type="ECO:0000256" key="4">
    <source>
        <dbReference type="ARBA" id="ARBA00023128"/>
    </source>
</evidence>
<proteinExistence type="predicted"/>
<keyword evidence="3 6" id="KW-1133">Transmembrane helix</keyword>